<dbReference type="Gene3D" id="3.30.70.20">
    <property type="match status" value="1"/>
</dbReference>
<reference evidence="9 10" key="1">
    <citation type="submission" date="2015-06" db="EMBL/GenBank/DDBJ databases">
        <title>Genome sequence of Mycobacterium kumamotonense strain Roo.</title>
        <authorList>
            <person name="Greninger A.L."/>
            <person name="Cunningham G."/>
            <person name="Miller S."/>
        </authorList>
    </citation>
    <scope>NUCLEOTIDE SEQUENCE [LARGE SCALE GENOMIC DNA]</scope>
    <source>
        <strain evidence="9 10">Roo</strain>
    </source>
</reference>
<accession>A0A1B8SI32</accession>
<dbReference type="PANTHER" id="PTHR36923">
    <property type="entry name" value="FERREDOXIN"/>
    <property type="match status" value="1"/>
</dbReference>
<sequence>MVNVDGTDQAQVVVDQDICMAAGYCYGRYPGLFAAGDLGIAELTVDGFVAGGGPVELTSADLLSAARQASQACPSGAIRIVESGTR</sequence>
<keyword evidence="6 8" id="KW-0411">Iron-sulfur</keyword>
<comment type="cofactor">
    <cofactor evidence="1">
        <name>[3Fe-4S] cluster</name>
        <dbReference type="ChEBI" id="CHEBI:21137"/>
    </cofactor>
</comment>
<dbReference type="GO" id="GO:0005506">
    <property type="term" value="F:iron ion binding"/>
    <property type="evidence" value="ECO:0007669"/>
    <property type="project" value="UniProtKB-UniRule"/>
</dbReference>
<dbReference type="RefSeq" id="WP_065287720.1">
    <property type="nucleotide sequence ID" value="NZ_LFOE01000007.1"/>
</dbReference>
<evidence type="ECO:0000256" key="4">
    <source>
        <dbReference type="ARBA" id="ARBA00022982"/>
    </source>
</evidence>
<keyword evidence="5 8" id="KW-0408">Iron</keyword>
<dbReference type="SUPFAM" id="SSF54862">
    <property type="entry name" value="4Fe-4S ferredoxins"/>
    <property type="match status" value="1"/>
</dbReference>
<dbReference type="Pfam" id="PF13459">
    <property type="entry name" value="Fer4_15"/>
    <property type="match status" value="1"/>
</dbReference>
<evidence type="ECO:0000256" key="6">
    <source>
        <dbReference type="ARBA" id="ARBA00023014"/>
    </source>
</evidence>
<dbReference type="OrthoDB" id="3215519at2"/>
<protein>
    <recommendedName>
        <fullName evidence="8">Ferredoxin</fullName>
    </recommendedName>
</protein>
<evidence type="ECO:0000256" key="5">
    <source>
        <dbReference type="ARBA" id="ARBA00023004"/>
    </source>
</evidence>
<evidence type="ECO:0000256" key="7">
    <source>
        <dbReference type="ARBA" id="ARBA00023291"/>
    </source>
</evidence>
<evidence type="ECO:0000256" key="1">
    <source>
        <dbReference type="ARBA" id="ARBA00001927"/>
    </source>
</evidence>
<dbReference type="GO" id="GO:0009055">
    <property type="term" value="F:electron transfer activity"/>
    <property type="evidence" value="ECO:0007669"/>
    <property type="project" value="UniProtKB-UniRule"/>
</dbReference>
<dbReference type="PANTHER" id="PTHR36923:SF3">
    <property type="entry name" value="FERREDOXIN"/>
    <property type="match status" value="1"/>
</dbReference>
<dbReference type="GO" id="GO:0051538">
    <property type="term" value="F:3 iron, 4 sulfur cluster binding"/>
    <property type="evidence" value="ECO:0007669"/>
    <property type="project" value="UniProtKB-KW"/>
</dbReference>
<dbReference type="InterPro" id="IPR051269">
    <property type="entry name" value="Fe-S_cluster_ET"/>
</dbReference>
<evidence type="ECO:0000256" key="8">
    <source>
        <dbReference type="RuleBase" id="RU368020"/>
    </source>
</evidence>
<evidence type="ECO:0000256" key="3">
    <source>
        <dbReference type="ARBA" id="ARBA00022723"/>
    </source>
</evidence>
<dbReference type="InterPro" id="IPR001080">
    <property type="entry name" value="3Fe4S_ferredoxin"/>
</dbReference>
<organism evidence="9 10">
    <name type="scientific">Mycolicibacter kumamotonensis</name>
    <dbReference type="NCBI Taxonomy" id="354243"/>
    <lineage>
        <taxon>Bacteria</taxon>
        <taxon>Bacillati</taxon>
        <taxon>Actinomycetota</taxon>
        <taxon>Actinomycetes</taxon>
        <taxon>Mycobacteriales</taxon>
        <taxon>Mycobacteriaceae</taxon>
        <taxon>Mycolicibacter</taxon>
    </lineage>
</organism>
<keyword evidence="4 8" id="KW-0249">Electron transport</keyword>
<keyword evidence="3 8" id="KW-0479">Metal-binding</keyword>
<gene>
    <name evidence="9" type="ORF">ACT18_07740</name>
</gene>
<proteinExistence type="predicted"/>
<dbReference type="AlphaFoldDB" id="A0A1B8SI32"/>
<evidence type="ECO:0000256" key="2">
    <source>
        <dbReference type="ARBA" id="ARBA00022448"/>
    </source>
</evidence>
<evidence type="ECO:0000313" key="10">
    <source>
        <dbReference type="Proteomes" id="UP000092668"/>
    </source>
</evidence>
<keyword evidence="2 8" id="KW-0813">Transport</keyword>
<dbReference type="Proteomes" id="UP000092668">
    <property type="component" value="Unassembled WGS sequence"/>
</dbReference>
<evidence type="ECO:0000313" key="9">
    <source>
        <dbReference type="EMBL" id="OBY32377.1"/>
    </source>
</evidence>
<dbReference type="PRINTS" id="PR00352">
    <property type="entry name" value="3FE4SFRDOXIN"/>
</dbReference>
<keyword evidence="10" id="KW-1185">Reference proteome</keyword>
<dbReference type="EMBL" id="LFOE01000007">
    <property type="protein sequence ID" value="OBY32377.1"/>
    <property type="molecule type" value="Genomic_DNA"/>
</dbReference>
<name>A0A1B8SI32_9MYCO</name>
<keyword evidence="7" id="KW-0003">3Fe-4S</keyword>
<comment type="function">
    <text evidence="8">Ferredoxins are iron-sulfur proteins that transfer electrons in a wide variety of metabolic reactions.</text>
</comment>
<comment type="caution">
    <text evidence="9">The sequence shown here is derived from an EMBL/GenBank/DDBJ whole genome shotgun (WGS) entry which is preliminary data.</text>
</comment>